<feature type="signal peptide" evidence="1">
    <location>
        <begin position="1"/>
        <end position="20"/>
    </location>
</feature>
<evidence type="ECO:0000313" key="3">
    <source>
        <dbReference type="Proteomes" id="UP000615446"/>
    </source>
</evidence>
<evidence type="ECO:0000313" key="2">
    <source>
        <dbReference type="EMBL" id="GES84401.1"/>
    </source>
</evidence>
<name>A0A8H3LCX5_9GLOM</name>
<organism evidence="2 3">
    <name type="scientific">Rhizophagus clarus</name>
    <dbReference type="NCBI Taxonomy" id="94130"/>
    <lineage>
        <taxon>Eukaryota</taxon>
        <taxon>Fungi</taxon>
        <taxon>Fungi incertae sedis</taxon>
        <taxon>Mucoromycota</taxon>
        <taxon>Glomeromycotina</taxon>
        <taxon>Glomeromycetes</taxon>
        <taxon>Glomerales</taxon>
        <taxon>Glomeraceae</taxon>
        <taxon>Rhizophagus</taxon>
    </lineage>
</organism>
<proteinExistence type="predicted"/>
<evidence type="ECO:0000256" key="1">
    <source>
        <dbReference type="SAM" id="SignalP"/>
    </source>
</evidence>
<reference evidence="2" key="1">
    <citation type="submission" date="2019-10" db="EMBL/GenBank/DDBJ databases">
        <title>Conservation and host-specific expression of non-tandemly repeated heterogenous ribosome RNA gene in arbuscular mycorrhizal fungi.</title>
        <authorList>
            <person name="Maeda T."/>
            <person name="Kobayashi Y."/>
            <person name="Nakagawa T."/>
            <person name="Ezawa T."/>
            <person name="Yamaguchi K."/>
            <person name="Bino T."/>
            <person name="Nishimoto Y."/>
            <person name="Shigenobu S."/>
            <person name="Kawaguchi M."/>
        </authorList>
    </citation>
    <scope>NUCLEOTIDE SEQUENCE</scope>
    <source>
        <strain evidence="2">HR1</strain>
    </source>
</reference>
<dbReference type="Proteomes" id="UP000615446">
    <property type="component" value="Unassembled WGS sequence"/>
</dbReference>
<dbReference type="AlphaFoldDB" id="A0A8H3LCX5"/>
<keyword evidence="1" id="KW-0732">Signal</keyword>
<dbReference type="EMBL" id="BLAL01000080">
    <property type="protein sequence ID" value="GES84401.1"/>
    <property type="molecule type" value="Genomic_DNA"/>
</dbReference>
<gene>
    <name evidence="2" type="ORF">RCL2_001151800</name>
</gene>
<protein>
    <submittedName>
        <fullName evidence="2">Uncharacterized protein</fullName>
    </submittedName>
</protein>
<comment type="caution">
    <text evidence="2">The sequence shown here is derived from an EMBL/GenBank/DDBJ whole genome shotgun (WGS) entry which is preliminary data.</text>
</comment>
<dbReference type="OrthoDB" id="2342336at2759"/>
<sequence length="84" mass="9703">MKLSLILIALFALIASSVLALPTPEREDIIRVIKFKRDSNDYVNKISQRKEKPPSPYELTPKQLREWEKNVGVGKRDAIKKLKK</sequence>
<accession>A0A8H3LCX5</accession>
<feature type="chain" id="PRO_5034832535" evidence="1">
    <location>
        <begin position="21"/>
        <end position="84"/>
    </location>
</feature>